<dbReference type="InterPro" id="IPR002758">
    <property type="entry name" value="Cation_antiport_E"/>
</dbReference>
<dbReference type="PANTHER" id="PTHR34584">
    <property type="entry name" value="NA(+)/H(+) ANTIPORTER SUBUNIT E1"/>
    <property type="match status" value="1"/>
</dbReference>
<keyword evidence="9" id="KW-1185">Reference proteome</keyword>
<dbReference type="OrthoDB" id="7852837at2"/>
<sequence length="172" mass="18744">MVSPTHFDPTLRARLAWGVQVFVLLLATWCALDGLGSLWLGVLVSLAGAAFGSWVAPGEVHRWQPLRLVAFFVWFVVASWRGGADVARRALSPRMPIEPVMLRHRMRLPPGLPQTVFVGVLSLLPGTLSVALDADGGWLDVHCLTPSAADGIGELERRLAWLFSLPFEAAAR</sequence>
<dbReference type="EMBL" id="SMTF01000011">
    <property type="protein sequence ID" value="TDK23021.1"/>
    <property type="molecule type" value="Genomic_DNA"/>
</dbReference>
<dbReference type="PANTHER" id="PTHR34584:SF1">
    <property type="entry name" value="NA(+)_H(+) ANTIPORTER SUBUNIT E1"/>
    <property type="match status" value="1"/>
</dbReference>
<keyword evidence="4 7" id="KW-0812">Transmembrane</keyword>
<evidence type="ECO:0000256" key="4">
    <source>
        <dbReference type="ARBA" id="ARBA00022692"/>
    </source>
</evidence>
<evidence type="ECO:0000256" key="5">
    <source>
        <dbReference type="ARBA" id="ARBA00022989"/>
    </source>
</evidence>
<name>A0A4R5TQR5_9GAMM</name>
<dbReference type="Pfam" id="PF01899">
    <property type="entry name" value="MNHE"/>
    <property type="match status" value="1"/>
</dbReference>
<evidence type="ECO:0000256" key="6">
    <source>
        <dbReference type="ARBA" id="ARBA00023136"/>
    </source>
</evidence>
<dbReference type="Proteomes" id="UP000294796">
    <property type="component" value="Unassembled WGS sequence"/>
</dbReference>
<dbReference type="GO" id="GO:0008324">
    <property type="term" value="F:monoatomic cation transmembrane transporter activity"/>
    <property type="evidence" value="ECO:0007669"/>
    <property type="project" value="InterPro"/>
</dbReference>
<gene>
    <name evidence="8" type="ORF">E2F46_12800</name>
</gene>
<evidence type="ECO:0000256" key="3">
    <source>
        <dbReference type="ARBA" id="ARBA00022475"/>
    </source>
</evidence>
<comment type="subcellular location">
    <subcellularLocation>
        <location evidence="1">Cell membrane</location>
        <topology evidence="1">Multi-pass membrane protein</topology>
    </subcellularLocation>
</comment>
<keyword evidence="5 7" id="KW-1133">Transmembrane helix</keyword>
<dbReference type="AlphaFoldDB" id="A0A4R5TQR5"/>
<evidence type="ECO:0000313" key="9">
    <source>
        <dbReference type="Proteomes" id="UP000294796"/>
    </source>
</evidence>
<protein>
    <recommendedName>
        <fullName evidence="10">Cation transporter</fullName>
    </recommendedName>
</protein>
<comment type="caution">
    <text evidence="8">The sequence shown here is derived from an EMBL/GenBank/DDBJ whole genome shotgun (WGS) entry which is preliminary data.</text>
</comment>
<evidence type="ECO:0000256" key="1">
    <source>
        <dbReference type="ARBA" id="ARBA00004651"/>
    </source>
</evidence>
<keyword evidence="6 7" id="KW-0472">Membrane</keyword>
<evidence type="ECO:0008006" key="10">
    <source>
        <dbReference type="Google" id="ProtNLM"/>
    </source>
</evidence>
<evidence type="ECO:0000256" key="7">
    <source>
        <dbReference type="SAM" id="Phobius"/>
    </source>
</evidence>
<keyword evidence="3" id="KW-1003">Cell membrane</keyword>
<dbReference type="RefSeq" id="WP_133322659.1">
    <property type="nucleotide sequence ID" value="NZ_SMTF01000011.1"/>
</dbReference>
<proteinExistence type="inferred from homology"/>
<dbReference type="GO" id="GO:0005886">
    <property type="term" value="C:plasma membrane"/>
    <property type="evidence" value="ECO:0007669"/>
    <property type="project" value="UniProtKB-SubCell"/>
</dbReference>
<reference evidence="8 9" key="1">
    <citation type="submission" date="2019-03" db="EMBL/GenBank/DDBJ databases">
        <title>Luteimonas zhaokaii sp.nov., isolated from the rectal contents of Plateau pika in Yushu, Qinghai Province, China.</title>
        <authorList>
            <person name="Zhang G."/>
        </authorList>
    </citation>
    <scope>NUCLEOTIDE SEQUENCE [LARGE SCALE GENOMIC DNA]</scope>
    <source>
        <strain evidence="8 9">B9</strain>
    </source>
</reference>
<accession>A0A4R5TQR5</accession>
<feature type="transmembrane region" description="Helical" evidence="7">
    <location>
        <begin position="15"/>
        <end position="32"/>
    </location>
</feature>
<evidence type="ECO:0000313" key="8">
    <source>
        <dbReference type="EMBL" id="TDK23021.1"/>
    </source>
</evidence>
<organism evidence="8 9">
    <name type="scientific">Luteimonas aestuarii</name>
    <dbReference type="NCBI Taxonomy" id="453837"/>
    <lineage>
        <taxon>Bacteria</taxon>
        <taxon>Pseudomonadati</taxon>
        <taxon>Pseudomonadota</taxon>
        <taxon>Gammaproteobacteria</taxon>
        <taxon>Lysobacterales</taxon>
        <taxon>Lysobacteraceae</taxon>
        <taxon>Luteimonas</taxon>
    </lineage>
</organism>
<feature type="transmembrane region" description="Helical" evidence="7">
    <location>
        <begin position="68"/>
        <end position="91"/>
    </location>
</feature>
<comment type="similarity">
    <text evidence="2">Belongs to the CPA3 antiporters (TC 2.A.63) subunit E family.</text>
</comment>
<evidence type="ECO:0000256" key="2">
    <source>
        <dbReference type="ARBA" id="ARBA00006228"/>
    </source>
</evidence>